<dbReference type="AlphaFoldDB" id="A0A0C3BSZ7"/>
<keyword evidence="2" id="KW-1185">Reference proteome</keyword>
<reference evidence="2" key="2">
    <citation type="submission" date="2015-01" db="EMBL/GenBank/DDBJ databases">
        <title>Evolutionary Origins and Diversification of the Mycorrhizal Mutualists.</title>
        <authorList>
            <consortium name="DOE Joint Genome Institute"/>
            <consortium name="Mycorrhizal Genomics Consortium"/>
            <person name="Kohler A."/>
            <person name="Kuo A."/>
            <person name="Nagy L.G."/>
            <person name="Floudas D."/>
            <person name="Copeland A."/>
            <person name="Barry K.W."/>
            <person name="Cichocki N."/>
            <person name="Veneault-Fourrey C."/>
            <person name="LaButti K."/>
            <person name="Lindquist E.A."/>
            <person name="Lipzen A."/>
            <person name="Lundell T."/>
            <person name="Morin E."/>
            <person name="Murat C."/>
            <person name="Riley R."/>
            <person name="Ohm R."/>
            <person name="Sun H."/>
            <person name="Tunlid A."/>
            <person name="Henrissat B."/>
            <person name="Grigoriev I.V."/>
            <person name="Hibbett D.S."/>
            <person name="Martin F."/>
        </authorList>
    </citation>
    <scope>NUCLEOTIDE SEQUENCE [LARGE SCALE GENOMIC DNA]</scope>
    <source>
        <strain evidence="2">F 1598</strain>
    </source>
</reference>
<sequence length="189" mass="20536">MGADLLDLAPVPGLRATAVTLLNVWDALQKVDRLCPFGKDFLSAPQRRWHRVRIACLRLTQRCVDILICVRQKVQDAGGDVGDELISGCDASLSDGVSAFSLSIQIRILKQVQTLNSPMISNSNFTALGVQPPPVYTQAIPEESGIATPTRPNPQTLLPTPTRSAHGYMLFARKRTNAMQGLISLICVS</sequence>
<organism evidence="1 2">
    <name type="scientific">Piloderma croceum (strain F 1598)</name>
    <dbReference type="NCBI Taxonomy" id="765440"/>
    <lineage>
        <taxon>Eukaryota</taxon>
        <taxon>Fungi</taxon>
        <taxon>Dikarya</taxon>
        <taxon>Basidiomycota</taxon>
        <taxon>Agaricomycotina</taxon>
        <taxon>Agaricomycetes</taxon>
        <taxon>Agaricomycetidae</taxon>
        <taxon>Atheliales</taxon>
        <taxon>Atheliaceae</taxon>
        <taxon>Piloderma</taxon>
    </lineage>
</organism>
<proteinExistence type="predicted"/>
<dbReference type="Proteomes" id="UP000054166">
    <property type="component" value="Unassembled WGS sequence"/>
</dbReference>
<name>A0A0C3BSZ7_PILCF</name>
<dbReference type="EMBL" id="KN832974">
    <property type="protein sequence ID" value="KIM89638.1"/>
    <property type="molecule type" value="Genomic_DNA"/>
</dbReference>
<evidence type="ECO:0000313" key="1">
    <source>
        <dbReference type="EMBL" id="KIM89638.1"/>
    </source>
</evidence>
<dbReference type="InParanoid" id="A0A0C3BSZ7"/>
<accession>A0A0C3BSZ7</accession>
<dbReference type="HOGENOM" id="CLU_1434942_0_0_1"/>
<dbReference type="OrthoDB" id="1668230at2759"/>
<reference evidence="1 2" key="1">
    <citation type="submission" date="2014-04" db="EMBL/GenBank/DDBJ databases">
        <authorList>
            <consortium name="DOE Joint Genome Institute"/>
            <person name="Kuo A."/>
            <person name="Tarkka M."/>
            <person name="Buscot F."/>
            <person name="Kohler A."/>
            <person name="Nagy L.G."/>
            <person name="Floudas D."/>
            <person name="Copeland A."/>
            <person name="Barry K.W."/>
            <person name="Cichocki N."/>
            <person name="Veneault-Fourrey C."/>
            <person name="LaButti K."/>
            <person name="Lindquist E.A."/>
            <person name="Lipzen A."/>
            <person name="Lundell T."/>
            <person name="Morin E."/>
            <person name="Murat C."/>
            <person name="Sun H."/>
            <person name="Tunlid A."/>
            <person name="Henrissat B."/>
            <person name="Grigoriev I.V."/>
            <person name="Hibbett D.S."/>
            <person name="Martin F."/>
            <person name="Nordberg H.P."/>
            <person name="Cantor M.N."/>
            <person name="Hua S.X."/>
        </authorList>
    </citation>
    <scope>NUCLEOTIDE SEQUENCE [LARGE SCALE GENOMIC DNA]</scope>
    <source>
        <strain evidence="1 2">F 1598</strain>
    </source>
</reference>
<dbReference type="STRING" id="765440.A0A0C3BSZ7"/>
<protein>
    <submittedName>
        <fullName evidence="1">Uncharacterized protein</fullName>
    </submittedName>
</protein>
<evidence type="ECO:0000313" key="2">
    <source>
        <dbReference type="Proteomes" id="UP000054166"/>
    </source>
</evidence>
<gene>
    <name evidence="1" type="ORF">PILCRDRAFT_191930</name>
</gene>